<gene>
    <name evidence="1" type="ORF">UFOVP89_24</name>
</gene>
<organism evidence="1">
    <name type="scientific">uncultured Caudovirales phage</name>
    <dbReference type="NCBI Taxonomy" id="2100421"/>
    <lineage>
        <taxon>Viruses</taxon>
        <taxon>Duplodnaviria</taxon>
        <taxon>Heunggongvirae</taxon>
        <taxon>Uroviricota</taxon>
        <taxon>Caudoviricetes</taxon>
        <taxon>Peduoviridae</taxon>
        <taxon>Maltschvirus</taxon>
        <taxon>Maltschvirus maltsch</taxon>
    </lineage>
</organism>
<protein>
    <submittedName>
        <fullName evidence="1">Uncharacterized protein</fullName>
    </submittedName>
</protein>
<proteinExistence type="predicted"/>
<name>A0A6J5KZA9_9CAUD</name>
<dbReference type="EMBL" id="LR796197">
    <property type="protein sequence ID" value="CAB4126367.1"/>
    <property type="molecule type" value="Genomic_DNA"/>
</dbReference>
<evidence type="ECO:0000313" key="1">
    <source>
        <dbReference type="EMBL" id="CAB4126367.1"/>
    </source>
</evidence>
<accession>A0A6J5KZA9</accession>
<reference evidence="1" key="1">
    <citation type="submission" date="2020-04" db="EMBL/GenBank/DDBJ databases">
        <authorList>
            <person name="Chiriac C."/>
            <person name="Salcher M."/>
            <person name="Ghai R."/>
            <person name="Kavagutti S V."/>
        </authorList>
    </citation>
    <scope>NUCLEOTIDE SEQUENCE</scope>
</reference>
<sequence length="134" mass="15523">MYPKLSLDNLSPEDKKKFLKERIMEVIGDAQKTSVQLAVIIRVHQYELKYPLMELVAEGRLYSDARGSKLYLYYKPKRHPLDEIFNHNLNIPDDKILETHRYTEKNAKHNLRHNVIVDSFGESALASDGVKVGI</sequence>